<dbReference type="NCBIfam" id="TIGR00435">
    <property type="entry name" value="cysS"/>
    <property type="match status" value="1"/>
</dbReference>
<evidence type="ECO:0000256" key="9">
    <source>
        <dbReference type="ARBA" id="ARBA00022840"/>
    </source>
</evidence>
<dbReference type="Pfam" id="PF09190">
    <property type="entry name" value="DALR_2"/>
    <property type="match status" value="1"/>
</dbReference>
<dbReference type="PANTHER" id="PTHR10890">
    <property type="entry name" value="CYSTEINYL-TRNA SYNTHETASE"/>
    <property type="match status" value="1"/>
</dbReference>
<dbReference type="HAMAP" id="MF_00041">
    <property type="entry name" value="Cys_tRNA_synth"/>
    <property type="match status" value="1"/>
</dbReference>
<dbReference type="InterPro" id="IPR014729">
    <property type="entry name" value="Rossmann-like_a/b/a_fold"/>
</dbReference>
<dbReference type="PRINTS" id="PR00983">
    <property type="entry name" value="TRNASYNTHCYS"/>
</dbReference>
<dbReference type="STRING" id="1278311.GCA_000428705_01059"/>
<evidence type="ECO:0000256" key="10">
    <source>
        <dbReference type="ARBA" id="ARBA00022917"/>
    </source>
</evidence>
<protein>
    <recommendedName>
        <fullName evidence="13">Cysteine--tRNA ligase</fullName>
        <ecNumber evidence="13">6.1.1.16</ecNumber>
    </recommendedName>
    <alternativeName>
        <fullName evidence="13">Cysteinyl-tRNA synthetase</fullName>
        <shortName evidence="13">CysRS</shortName>
    </alternativeName>
</protein>
<keyword evidence="16" id="KW-1185">Reference proteome</keyword>
<keyword evidence="10 13" id="KW-0648">Protein biosynthesis</keyword>
<dbReference type="SUPFAM" id="SSF47323">
    <property type="entry name" value="Anticodon-binding domain of a subclass of class I aminoacyl-tRNA synthetases"/>
    <property type="match status" value="1"/>
</dbReference>
<proteinExistence type="inferred from homology"/>
<feature type="short sequence motif" description="'HIGH' region" evidence="13">
    <location>
        <begin position="30"/>
        <end position="40"/>
    </location>
</feature>
<dbReference type="Proteomes" id="UP000289841">
    <property type="component" value="Chromosome"/>
</dbReference>
<dbReference type="Pfam" id="PF01406">
    <property type="entry name" value="tRNA-synt_1e"/>
    <property type="match status" value="1"/>
</dbReference>
<evidence type="ECO:0000256" key="4">
    <source>
        <dbReference type="ARBA" id="ARBA00022490"/>
    </source>
</evidence>
<dbReference type="EMBL" id="LR215048">
    <property type="protein sequence ID" value="VEU80182.1"/>
    <property type="molecule type" value="Genomic_DNA"/>
</dbReference>
<comment type="cofactor">
    <cofactor evidence="13">
        <name>Zn(2+)</name>
        <dbReference type="ChEBI" id="CHEBI:29105"/>
    </cofactor>
    <text evidence="13">Binds 1 zinc ion per subunit.</text>
</comment>
<name>A0A449BCL9_HAPAX</name>
<keyword evidence="5 13" id="KW-0436">Ligase</keyword>
<dbReference type="EC" id="6.1.1.16" evidence="13"/>
<comment type="similarity">
    <text evidence="2 13">Belongs to the class-I aminoacyl-tRNA synthetase family.</text>
</comment>
<dbReference type="Gene3D" id="1.20.120.1910">
    <property type="entry name" value="Cysteine-tRNA ligase, C-terminal anti-codon recognition domain"/>
    <property type="match status" value="1"/>
</dbReference>
<evidence type="ECO:0000256" key="8">
    <source>
        <dbReference type="ARBA" id="ARBA00022833"/>
    </source>
</evidence>
<gene>
    <name evidence="13 15" type="primary">cysS</name>
    <name evidence="15" type="ORF">NCTC10138_00540</name>
</gene>
<dbReference type="GO" id="GO:0008270">
    <property type="term" value="F:zinc ion binding"/>
    <property type="evidence" value="ECO:0007669"/>
    <property type="project" value="UniProtKB-UniRule"/>
</dbReference>
<dbReference type="GO" id="GO:0006423">
    <property type="term" value="P:cysteinyl-tRNA aminoacylation"/>
    <property type="evidence" value="ECO:0007669"/>
    <property type="project" value="UniProtKB-UniRule"/>
</dbReference>
<dbReference type="GO" id="GO:0004817">
    <property type="term" value="F:cysteine-tRNA ligase activity"/>
    <property type="evidence" value="ECO:0007669"/>
    <property type="project" value="UniProtKB-UniRule"/>
</dbReference>
<feature type="binding site" evidence="13">
    <location>
        <position position="207"/>
    </location>
    <ligand>
        <name>Zn(2+)</name>
        <dbReference type="ChEBI" id="CHEBI:29105"/>
    </ligand>
</feature>
<sequence>MLKIYNTLTKIHEDFIPIQGTDVSMYVCGPTVYSYIHIGNARPVIFFDVLRNYLSFLGYKVNYVSNITDVDDKIINESKKLGITEKELTTKFTEAFIDSTKKIGSDLPNQMPKATDYIDSMIDFIDDLINKGYAYKTESGVYFDTNKVPNYGELSGQNKDELNESVRISNQEDKKDFRDFTLWKKTHEGIAFKSPWGIGRPGWHTECAVMNKDIFNGMIDIHGGGTDLIFPHHENENAQTIAHSGHELSKYWMHVGRVDIENTKMSKSIGNTIWVKDLKNPMAYRLLVLAHQYRLPINYSDELLVTFEEMYDKISRTVMRTNIKIGLNFDKNIVSDEYLNRFKDEMNKDLNTANVVTLILEIIKELNKEADLHKLTIYFNTLNVILGILNLRPTYDLTEDKVNKYNQWNEARKNKDYQKADSLRKELLEEGWI</sequence>
<comment type="subcellular location">
    <subcellularLocation>
        <location evidence="1 13">Cytoplasm</location>
    </subcellularLocation>
</comment>
<feature type="binding site" evidence="13">
    <location>
        <position position="236"/>
    </location>
    <ligand>
        <name>Zn(2+)</name>
        <dbReference type="ChEBI" id="CHEBI:29105"/>
    </ligand>
</feature>
<accession>A0A449BCL9</accession>
<dbReference type="InterPro" id="IPR009080">
    <property type="entry name" value="tRNAsynth_Ia_anticodon-bd"/>
</dbReference>
<keyword evidence="4 13" id="KW-0963">Cytoplasm</keyword>
<feature type="binding site" evidence="13">
    <location>
        <position position="28"/>
    </location>
    <ligand>
        <name>Zn(2+)</name>
        <dbReference type="ChEBI" id="CHEBI:29105"/>
    </ligand>
</feature>
<dbReference type="RefSeq" id="WP_026390581.1">
    <property type="nucleotide sequence ID" value="NZ_LR215048.1"/>
</dbReference>
<dbReference type="AlphaFoldDB" id="A0A449BCL9"/>
<keyword evidence="8 13" id="KW-0862">Zinc</keyword>
<feature type="short sequence motif" description="'KMSKS' region" evidence="13">
    <location>
        <begin position="264"/>
        <end position="268"/>
    </location>
</feature>
<keyword evidence="11 13" id="KW-0030">Aminoacyl-tRNA synthetase</keyword>
<dbReference type="SMART" id="SM00840">
    <property type="entry name" value="DALR_2"/>
    <property type="match status" value="1"/>
</dbReference>
<dbReference type="SUPFAM" id="SSF52374">
    <property type="entry name" value="Nucleotidylyl transferase"/>
    <property type="match status" value="1"/>
</dbReference>
<feature type="domain" description="Cysteinyl-tRNA synthetase class Ia DALR" evidence="14">
    <location>
        <begin position="341"/>
        <end position="397"/>
    </location>
</feature>
<keyword evidence="7 13" id="KW-0547">Nucleotide-binding</keyword>
<evidence type="ECO:0000256" key="13">
    <source>
        <dbReference type="HAMAP-Rule" id="MF_00041"/>
    </source>
</evidence>
<dbReference type="GO" id="GO:0005829">
    <property type="term" value="C:cytosol"/>
    <property type="evidence" value="ECO:0007669"/>
    <property type="project" value="TreeGrafter"/>
</dbReference>
<evidence type="ECO:0000256" key="6">
    <source>
        <dbReference type="ARBA" id="ARBA00022723"/>
    </source>
</evidence>
<reference evidence="15 16" key="1">
    <citation type="submission" date="2019-01" db="EMBL/GenBank/DDBJ databases">
        <authorList>
            <consortium name="Pathogen Informatics"/>
        </authorList>
    </citation>
    <scope>NUCLEOTIDE SEQUENCE [LARGE SCALE GENOMIC DNA]</scope>
    <source>
        <strain evidence="15 16">NCTC10138</strain>
    </source>
</reference>
<evidence type="ECO:0000256" key="1">
    <source>
        <dbReference type="ARBA" id="ARBA00004496"/>
    </source>
</evidence>
<dbReference type="CDD" id="cd00672">
    <property type="entry name" value="CysRS_core"/>
    <property type="match status" value="1"/>
</dbReference>
<keyword evidence="6 13" id="KW-0479">Metal-binding</keyword>
<evidence type="ECO:0000313" key="16">
    <source>
        <dbReference type="Proteomes" id="UP000289841"/>
    </source>
</evidence>
<organism evidence="15 16">
    <name type="scientific">Haploplasma axanthum</name>
    <name type="common">Acholeplasma axanthum</name>
    <dbReference type="NCBI Taxonomy" id="29552"/>
    <lineage>
        <taxon>Bacteria</taxon>
        <taxon>Bacillati</taxon>
        <taxon>Mycoplasmatota</taxon>
        <taxon>Mollicutes</taxon>
        <taxon>Acholeplasmatales</taxon>
        <taxon>Acholeplasmataceae</taxon>
        <taxon>Haploplasma</taxon>
    </lineage>
</organism>
<keyword evidence="9 13" id="KW-0067">ATP-binding</keyword>
<feature type="binding site" evidence="13">
    <location>
        <position position="267"/>
    </location>
    <ligand>
        <name>ATP</name>
        <dbReference type="ChEBI" id="CHEBI:30616"/>
    </ligand>
</feature>
<dbReference type="InterPro" id="IPR015803">
    <property type="entry name" value="Cys-tRNA-ligase"/>
</dbReference>
<dbReference type="OrthoDB" id="9815130at2"/>
<feature type="binding site" evidence="13">
    <location>
        <position position="232"/>
    </location>
    <ligand>
        <name>Zn(2+)</name>
        <dbReference type="ChEBI" id="CHEBI:29105"/>
    </ligand>
</feature>
<dbReference type="PANTHER" id="PTHR10890:SF3">
    <property type="entry name" value="CYSTEINE--TRNA LIGASE, CYTOPLASMIC"/>
    <property type="match status" value="1"/>
</dbReference>
<evidence type="ECO:0000256" key="2">
    <source>
        <dbReference type="ARBA" id="ARBA00005594"/>
    </source>
</evidence>
<evidence type="ECO:0000256" key="3">
    <source>
        <dbReference type="ARBA" id="ARBA00011245"/>
    </source>
</evidence>
<dbReference type="InterPro" id="IPR032678">
    <property type="entry name" value="tRNA-synt_1_cat_dom"/>
</dbReference>
<comment type="subunit">
    <text evidence="3 13">Monomer.</text>
</comment>
<dbReference type="Gene3D" id="3.40.50.620">
    <property type="entry name" value="HUPs"/>
    <property type="match status" value="1"/>
</dbReference>
<dbReference type="InterPro" id="IPR024909">
    <property type="entry name" value="Cys-tRNA/MSH_ligase"/>
</dbReference>
<evidence type="ECO:0000256" key="7">
    <source>
        <dbReference type="ARBA" id="ARBA00022741"/>
    </source>
</evidence>
<dbReference type="InterPro" id="IPR015273">
    <property type="entry name" value="Cys-tRNA-synt_Ia_DALR"/>
</dbReference>
<evidence type="ECO:0000259" key="14">
    <source>
        <dbReference type="SMART" id="SM00840"/>
    </source>
</evidence>
<dbReference type="GO" id="GO:0005524">
    <property type="term" value="F:ATP binding"/>
    <property type="evidence" value="ECO:0007669"/>
    <property type="project" value="UniProtKB-UniRule"/>
</dbReference>
<evidence type="ECO:0000313" key="15">
    <source>
        <dbReference type="EMBL" id="VEU80182.1"/>
    </source>
</evidence>
<evidence type="ECO:0000256" key="12">
    <source>
        <dbReference type="ARBA" id="ARBA00047398"/>
    </source>
</evidence>
<evidence type="ECO:0000256" key="5">
    <source>
        <dbReference type="ARBA" id="ARBA00022598"/>
    </source>
</evidence>
<dbReference type="KEGG" id="aaxa:NCTC10138_00540"/>
<comment type="catalytic activity">
    <reaction evidence="12 13">
        <text>tRNA(Cys) + L-cysteine + ATP = L-cysteinyl-tRNA(Cys) + AMP + diphosphate</text>
        <dbReference type="Rhea" id="RHEA:17773"/>
        <dbReference type="Rhea" id="RHEA-COMP:9661"/>
        <dbReference type="Rhea" id="RHEA-COMP:9679"/>
        <dbReference type="ChEBI" id="CHEBI:30616"/>
        <dbReference type="ChEBI" id="CHEBI:33019"/>
        <dbReference type="ChEBI" id="CHEBI:35235"/>
        <dbReference type="ChEBI" id="CHEBI:78442"/>
        <dbReference type="ChEBI" id="CHEBI:78517"/>
        <dbReference type="ChEBI" id="CHEBI:456215"/>
        <dbReference type="EC" id="6.1.1.16"/>
    </reaction>
</comment>
<evidence type="ECO:0000256" key="11">
    <source>
        <dbReference type="ARBA" id="ARBA00023146"/>
    </source>
</evidence>